<feature type="compositionally biased region" description="Basic and acidic residues" evidence="1">
    <location>
        <begin position="1"/>
        <end position="13"/>
    </location>
</feature>
<protein>
    <submittedName>
        <fullName evidence="2">Uncharacterized protein</fullName>
    </submittedName>
</protein>
<gene>
    <name evidence="2" type="ORF">KAM644c_45520</name>
</gene>
<feature type="region of interest" description="Disordered" evidence="1">
    <location>
        <begin position="1"/>
        <end position="24"/>
    </location>
</feature>
<evidence type="ECO:0000313" key="2">
    <source>
        <dbReference type="EMBL" id="BDO15486.1"/>
    </source>
</evidence>
<reference evidence="2" key="1">
    <citation type="submission" date="2022-07" db="EMBL/GenBank/DDBJ databases">
        <title>Complete genome sequence of carbapenem-resistant Klebsiella spp. in Japan.</title>
        <authorList>
            <person name="Maehana S."/>
            <person name="Suzuki M."/>
            <person name="Kitasato H."/>
        </authorList>
    </citation>
    <scope>NUCLEOTIDE SEQUENCE</scope>
    <source>
        <strain evidence="2">KAM644</strain>
    </source>
</reference>
<name>A0AAN2CGB4_9ENTR</name>
<proteinExistence type="predicted"/>
<dbReference type="Proteomes" id="UP001058353">
    <property type="component" value="Chromosome"/>
</dbReference>
<sequence>MKEAGAPKGDRGRRNGRKSAYSARDGVTQALNIFTETAGGIAARQQCAAQKQ</sequence>
<dbReference type="EMBL" id="AP026407">
    <property type="protein sequence ID" value="BDO15486.1"/>
    <property type="molecule type" value="Genomic_DNA"/>
</dbReference>
<accession>A0AAN2CGB4</accession>
<evidence type="ECO:0000313" key="3">
    <source>
        <dbReference type="Proteomes" id="UP001058353"/>
    </source>
</evidence>
<organism evidence="2 3">
    <name type="scientific">Klebsiella quasipneumoniae subsp. quasipneumoniae</name>
    <dbReference type="NCBI Taxonomy" id="1667327"/>
    <lineage>
        <taxon>Bacteria</taxon>
        <taxon>Pseudomonadati</taxon>
        <taxon>Pseudomonadota</taxon>
        <taxon>Gammaproteobacteria</taxon>
        <taxon>Enterobacterales</taxon>
        <taxon>Enterobacteriaceae</taxon>
        <taxon>Klebsiella/Raoultella group</taxon>
        <taxon>Klebsiella</taxon>
        <taxon>Klebsiella pneumoniae complex</taxon>
    </lineage>
</organism>
<dbReference type="AlphaFoldDB" id="A0AAN2CGB4"/>
<evidence type="ECO:0000256" key="1">
    <source>
        <dbReference type="SAM" id="MobiDB-lite"/>
    </source>
</evidence>